<dbReference type="EMBL" id="JASCZI010241696">
    <property type="protein sequence ID" value="MED6205092.1"/>
    <property type="molecule type" value="Genomic_DNA"/>
</dbReference>
<sequence>MVAASGPANESWILLVDTVDIVHEQGGAEVWWTARLFGTVNVLRSRSVRRQTDLQLHLADNKGQSFRAHSGVAICPSTELLLHAVVQEGLAGQAEGNR</sequence>
<comment type="caution">
    <text evidence="1">The sequence shown here is derived from an EMBL/GenBank/DDBJ whole genome shotgun (WGS) entry which is preliminary data.</text>
</comment>
<evidence type="ECO:0000313" key="2">
    <source>
        <dbReference type="Proteomes" id="UP001341840"/>
    </source>
</evidence>
<dbReference type="Proteomes" id="UP001341840">
    <property type="component" value="Unassembled WGS sequence"/>
</dbReference>
<organism evidence="1 2">
    <name type="scientific">Stylosanthes scabra</name>
    <dbReference type="NCBI Taxonomy" id="79078"/>
    <lineage>
        <taxon>Eukaryota</taxon>
        <taxon>Viridiplantae</taxon>
        <taxon>Streptophyta</taxon>
        <taxon>Embryophyta</taxon>
        <taxon>Tracheophyta</taxon>
        <taxon>Spermatophyta</taxon>
        <taxon>Magnoliopsida</taxon>
        <taxon>eudicotyledons</taxon>
        <taxon>Gunneridae</taxon>
        <taxon>Pentapetalae</taxon>
        <taxon>rosids</taxon>
        <taxon>fabids</taxon>
        <taxon>Fabales</taxon>
        <taxon>Fabaceae</taxon>
        <taxon>Papilionoideae</taxon>
        <taxon>50 kb inversion clade</taxon>
        <taxon>dalbergioids sensu lato</taxon>
        <taxon>Dalbergieae</taxon>
        <taxon>Pterocarpus clade</taxon>
        <taxon>Stylosanthes</taxon>
    </lineage>
</organism>
<proteinExistence type="predicted"/>
<keyword evidence="2" id="KW-1185">Reference proteome</keyword>
<accession>A0ABU6Y3Q2</accession>
<evidence type="ECO:0000313" key="1">
    <source>
        <dbReference type="EMBL" id="MED6205092.1"/>
    </source>
</evidence>
<name>A0ABU6Y3Q2_9FABA</name>
<protein>
    <submittedName>
        <fullName evidence="1">Uncharacterized protein</fullName>
    </submittedName>
</protein>
<gene>
    <name evidence="1" type="ORF">PIB30_015004</name>
</gene>
<reference evidence="1 2" key="1">
    <citation type="journal article" date="2023" name="Plants (Basel)">
        <title>Bridging the Gap: Combining Genomics and Transcriptomics Approaches to Understand Stylosanthes scabra, an Orphan Legume from the Brazilian Caatinga.</title>
        <authorList>
            <person name="Ferreira-Neto J.R.C."/>
            <person name="da Silva M.D."/>
            <person name="Binneck E."/>
            <person name="de Melo N.F."/>
            <person name="da Silva R.H."/>
            <person name="de Melo A.L.T.M."/>
            <person name="Pandolfi V."/>
            <person name="Bustamante F.O."/>
            <person name="Brasileiro-Vidal A.C."/>
            <person name="Benko-Iseppon A.M."/>
        </authorList>
    </citation>
    <scope>NUCLEOTIDE SEQUENCE [LARGE SCALE GENOMIC DNA]</scope>
    <source>
        <tissue evidence="1">Leaves</tissue>
    </source>
</reference>